<dbReference type="OrthoDB" id="6331233at2759"/>
<accession>A0A8J2KIL0</accession>
<keyword evidence="1" id="KW-0732">Signal</keyword>
<proteinExistence type="predicted"/>
<name>A0A8J2KIL0_9HEXA</name>
<feature type="signal peptide" evidence="1">
    <location>
        <begin position="1"/>
        <end position="26"/>
    </location>
</feature>
<feature type="chain" id="PRO_5035179539" description="Secreted protein" evidence="1">
    <location>
        <begin position="27"/>
        <end position="86"/>
    </location>
</feature>
<gene>
    <name evidence="2" type="ORF">AFUS01_LOCUS24290</name>
</gene>
<organism evidence="2 3">
    <name type="scientific">Allacma fusca</name>
    <dbReference type="NCBI Taxonomy" id="39272"/>
    <lineage>
        <taxon>Eukaryota</taxon>
        <taxon>Metazoa</taxon>
        <taxon>Ecdysozoa</taxon>
        <taxon>Arthropoda</taxon>
        <taxon>Hexapoda</taxon>
        <taxon>Collembola</taxon>
        <taxon>Symphypleona</taxon>
        <taxon>Sminthuridae</taxon>
        <taxon>Allacma</taxon>
    </lineage>
</organism>
<evidence type="ECO:0000313" key="3">
    <source>
        <dbReference type="Proteomes" id="UP000708208"/>
    </source>
</evidence>
<sequence length="86" mass="9595">MNPCLGQHQKWTITLLLVTLVGCIHGQTGYRCYTCVSQENDMVCLNNPNQVIVGSPSTPCDQEDGSGFGWCTIRRVEYTDMPERAI</sequence>
<evidence type="ECO:0008006" key="4">
    <source>
        <dbReference type="Google" id="ProtNLM"/>
    </source>
</evidence>
<protein>
    <recommendedName>
        <fullName evidence="4">Secreted protein</fullName>
    </recommendedName>
</protein>
<dbReference type="Proteomes" id="UP000708208">
    <property type="component" value="Unassembled WGS sequence"/>
</dbReference>
<comment type="caution">
    <text evidence="2">The sequence shown here is derived from an EMBL/GenBank/DDBJ whole genome shotgun (WGS) entry which is preliminary data.</text>
</comment>
<keyword evidence="3" id="KW-1185">Reference proteome</keyword>
<dbReference type="AlphaFoldDB" id="A0A8J2KIL0"/>
<reference evidence="2" key="1">
    <citation type="submission" date="2021-06" db="EMBL/GenBank/DDBJ databases">
        <authorList>
            <person name="Hodson N. C."/>
            <person name="Mongue J. A."/>
            <person name="Jaron S. K."/>
        </authorList>
    </citation>
    <scope>NUCLEOTIDE SEQUENCE</scope>
</reference>
<evidence type="ECO:0000313" key="2">
    <source>
        <dbReference type="EMBL" id="CAG7785679.1"/>
    </source>
</evidence>
<evidence type="ECO:0000256" key="1">
    <source>
        <dbReference type="SAM" id="SignalP"/>
    </source>
</evidence>
<dbReference type="EMBL" id="CAJVCH010300991">
    <property type="protein sequence ID" value="CAG7785679.1"/>
    <property type="molecule type" value="Genomic_DNA"/>
</dbReference>